<keyword evidence="2" id="KW-1185">Reference proteome</keyword>
<reference evidence="1" key="1">
    <citation type="journal article" date="2025" name="Int. J. Syst. Evol. Microbiol.">
        <title>Inconstantimicrobium mannanitabidum sp. nov., a novel member of the family Clostridiaceae isolated from anoxic soil under the treatment of reductive soil disinfestation.</title>
        <authorList>
            <person name="Ueki A."/>
            <person name="Tonouchi A."/>
            <person name="Honma S."/>
            <person name="Kaku N."/>
            <person name="Ueki K."/>
        </authorList>
    </citation>
    <scope>NUCLEOTIDE SEQUENCE</scope>
    <source>
        <strain evidence="1">TW13</strain>
    </source>
</reference>
<name>A0ACB5RAC3_9CLOT</name>
<gene>
    <name evidence="1" type="ORF">rsdtw13_12540</name>
</gene>
<dbReference type="EMBL" id="BROD01000001">
    <property type="protein sequence ID" value="GKX65996.1"/>
    <property type="molecule type" value="Genomic_DNA"/>
</dbReference>
<comment type="caution">
    <text evidence="1">The sequence shown here is derived from an EMBL/GenBank/DDBJ whole genome shotgun (WGS) entry which is preliminary data.</text>
</comment>
<protein>
    <submittedName>
        <fullName evidence="1">Uncharacterized protein</fullName>
    </submittedName>
</protein>
<evidence type="ECO:0000313" key="1">
    <source>
        <dbReference type="EMBL" id="GKX65996.1"/>
    </source>
</evidence>
<proteinExistence type="predicted"/>
<organism evidence="1 2">
    <name type="scientific">Inconstantimicrobium mannanitabidum</name>
    <dbReference type="NCBI Taxonomy" id="1604901"/>
    <lineage>
        <taxon>Bacteria</taxon>
        <taxon>Bacillati</taxon>
        <taxon>Bacillota</taxon>
        <taxon>Clostridia</taxon>
        <taxon>Eubacteriales</taxon>
        <taxon>Clostridiaceae</taxon>
        <taxon>Inconstantimicrobium</taxon>
    </lineage>
</organism>
<evidence type="ECO:0000313" key="2">
    <source>
        <dbReference type="Proteomes" id="UP001058074"/>
    </source>
</evidence>
<sequence>MEKVFRRNGKKIYIKSPQYEEVVFVRSLWSDTDSMQEFGGTFYLTDDKWKLFYKKMVSPTDGRNCYTLVYNYDNQPIGEASFHAYDPSTQMAKLNIKIKKEYRSAEVVEEAIKLILEVYFYEFGGTVMIEKCQEGYYQDSMINLGFQVIDKAREIHTLKITEQEFGRIKRSCCMKVGVLLFDEFDILSLGNMVGYFENEDGLDIEYLSIDKDFVQSRGVINVNTKIYMGECYDLLLIPSSLKILNYLCSQEELNSILKLYNSCNLVITCSISNILSVEIFKDKSIKVPMENKLYAMIKDPYCNIILVEDNMVQLDKLIMINSFKTNNEVMLKIKNDILQCVNKK</sequence>
<accession>A0ACB5RAC3</accession>
<dbReference type="Proteomes" id="UP001058074">
    <property type="component" value="Unassembled WGS sequence"/>
</dbReference>